<comment type="caution">
    <text evidence="1">The sequence shown here is derived from an EMBL/GenBank/DDBJ whole genome shotgun (WGS) entry which is preliminary data.</text>
</comment>
<sequence>MSYKPLIFNVPWSYFGVFRKWISTSGNLDVGNLRKKLDGIVFVTRERTVIVALNVQLLRNSMK</sequence>
<protein>
    <submittedName>
        <fullName evidence="1">Uncharacterized protein</fullName>
    </submittedName>
</protein>
<proteinExistence type="predicted"/>
<dbReference type="AlphaFoldDB" id="A0A3P1CYK9"/>
<organism evidence="1 2">
    <name type="scientific">Larkinella knui</name>
    <dbReference type="NCBI Taxonomy" id="2025310"/>
    <lineage>
        <taxon>Bacteria</taxon>
        <taxon>Pseudomonadati</taxon>
        <taxon>Bacteroidota</taxon>
        <taxon>Cytophagia</taxon>
        <taxon>Cytophagales</taxon>
        <taxon>Spirosomataceae</taxon>
        <taxon>Larkinella</taxon>
    </lineage>
</organism>
<dbReference type="Proteomes" id="UP000274271">
    <property type="component" value="Unassembled WGS sequence"/>
</dbReference>
<reference evidence="1 2" key="1">
    <citation type="submission" date="2018-11" db="EMBL/GenBank/DDBJ databases">
        <authorList>
            <person name="Zhou Z."/>
            <person name="Wang G."/>
        </authorList>
    </citation>
    <scope>NUCLEOTIDE SEQUENCE [LARGE SCALE GENOMIC DNA]</scope>
    <source>
        <strain evidence="1 2">KCTC42998</strain>
    </source>
</reference>
<name>A0A3P1CYK9_9BACT</name>
<evidence type="ECO:0000313" key="1">
    <source>
        <dbReference type="EMBL" id="RRB17954.1"/>
    </source>
</evidence>
<evidence type="ECO:0000313" key="2">
    <source>
        <dbReference type="Proteomes" id="UP000274271"/>
    </source>
</evidence>
<accession>A0A3P1CYK9</accession>
<dbReference type="EMBL" id="RQJP01000001">
    <property type="protein sequence ID" value="RRB17954.1"/>
    <property type="molecule type" value="Genomic_DNA"/>
</dbReference>
<keyword evidence="2" id="KW-1185">Reference proteome</keyword>
<gene>
    <name evidence="1" type="ORF">EHT87_06680</name>
</gene>